<evidence type="ECO:0000256" key="6">
    <source>
        <dbReference type="ARBA" id="ARBA00022989"/>
    </source>
</evidence>
<evidence type="ECO:0000256" key="1">
    <source>
        <dbReference type="ARBA" id="ARBA00004251"/>
    </source>
</evidence>
<evidence type="ECO:0000256" key="11">
    <source>
        <dbReference type="SAM" id="SignalP"/>
    </source>
</evidence>
<gene>
    <name evidence="13" type="ORF">CURHAP_LOCUS44679</name>
</gene>
<accession>A0A6J5VFD9</accession>
<dbReference type="AlphaFoldDB" id="A0A6J5VFD9"/>
<evidence type="ECO:0000313" key="13">
    <source>
        <dbReference type="EMBL" id="CAB4286912.1"/>
    </source>
</evidence>
<dbReference type="SUPFAM" id="SSF56112">
    <property type="entry name" value="Protein kinase-like (PK-like)"/>
    <property type="match status" value="1"/>
</dbReference>
<feature type="chain" id="PRO_5026950364" description="Protein kinase domain-containing protein" evidence="11">
    <location>
        <begin position="27"/>
        <end position="672"/>
    </location>
</feature>
<evidence type="ECO:0000256" key="5">
    <source>
        <dbReference type="ARBA" id="ARBA00022729"/>
    </source>
</evidence>
<sequence>MAKLVCHSHLLLLIIVFLSLHPSSQLQQHTQSQTLLKIQQLLNYPSALTSFSHRSNIRDFCKIEPTPSLTLSCYEGNITQLHIIGNNGFPPLPRDFSADYFFATLVGLPSLKVLSLVSLGLWGANACKYWAFVFTGDSQCWLSSLPVLAVLSLKNNMLNGSLPYSLASLQTLRVLCLSSNFLSGEVPDLRNLTNLQVLDLEDNYFGPHFPSMPSKLVTLVLRKNKFRLGIQTALGSCYQLQKLDISLNGFVGPFLSSWLSLPSIKYLDIAGNKLTGLLYKNMTCNSELAFVNLSSNLLSGDLPTCLKRDSNSRVVLYSGNCLVNEDQKQHPSYLCHNEALVVRIPPPSEEKHRRTYGKHVVASSAVGGMGGIVGAIAVVGLAFMAAKKFYKYISDTMKLGASLPAYRTFALEELQEATHNFDDSTLLGEGSHGQIYRGKLPDGTFVAIRGLKMRKRQSPQVYTHLLEQISKLRHSHLVSALGNCLECHPDDSGVSRVFLIHAIQVAMEKGPPGRKLTWPQRIIAAIGVAKGIQFLHTGIVPGVKSNNLRIKNVLLDHDLHVKISSYNLPLLAESRGTMGTTVSSPALKGSVQASWSCTKSEEYNHEMVQCFNNGFKMFRDYASVISPDYNWSEIDVAGVWEVLNVGAKGMSHHSLVHAARRKDKDMDLLMDL</sequence>
<dbReference type="Pfam" id="PF07714">
    <property type="entry name" value="PK_Tyr_Ser-Thr"/>
    <property type="match status" value="1"/>
</dbReference>
<comment type="similarity">
    <text evidence="2">Belongs to the RLP family.</text>
</comment>
<dbReference type="SUPFAM" id="SSF52047">
    <property type="entry name" value="RNI-like"/>
    <property type="match status" value="1"/>
</dbReference>
<reference evidence="13 14" key="1">
    <citation type="submission" date="2020-05" db="EMBL/GenBank/DDBJ databases">
        <authorList>
            <person name="Campoy J."/>
            <person name="Schneeberger K."/>
            <person name="Spophaly S."/>
        </authorList>
    </citation>
    <scope>NUCLEOTIDE SEQUENCE [LARGE SCALE GENOMIC DNA]</scope>
    <source>
        <strain evidence="13">PruArmRojPasFocal</strain>
    </source>
</reference>
<dbReference type="Proteomes" id="UP000507222">
    <property type="component" value="Unassembled WGS sequence"/>
</dbReference>
<dbReference type="InterPro" id="IPR011009">
    <property type="entry name" value="Kinase-like_dom_sf"/>
</dbReference>
<evidence type="ECO:0000256" key="8">
    <source>
        <dbReference type="ARBA" id="ARBA00023170"/>
    </source>
</evidence>
<feature type="transmembrane region" description="Helical" evidence="10">
    <location>
        <begin position="360"/>
        <end position="384"/>
    </location>
</feature>
<comment type="subcellular location">
    <subcellularLocation>
        <location evidence="1">Cell membrane</location>
        <topology evidence="1">Single-pass type I membrane protein</topology>
    </subcellularLocation>
</comment>
<evidence type="ECO:0000256" key="7">
    <source>
        <dbReference type="ARBA" id="ARBA00023136"/>
    </source>
</evidence>
<dbReference type="EMBL" id="CAEKDK010000007">
    <property type="protein sequence ID" value="CAB4286912.1"/>
    <property type="molecule type" value="Genomic_DNA"/>
</dbReference>
<dbReference type="PANTHER" id="PTHR48052:SF29">
    <property type="entry name" value="PROTEIN KINASE DOMAIN-CONTAINING PROTEIN"/>
    <property type="match status" value="1"/>
</dbReference>
<dbReference type="GO" id="GO:0004672">
    <property type="term" value="F:protein kinase activity"/>
    <property type="evidence" value="ECO:0007669"/>
    <property type="project" value="InterPro"/>
</dbReference>
<dbReference type="InterPro" id="IPR001245">
    <property type="entry name" value="Ser-Thr/Tyr_kinase_cat_dom"/>
</dbReference>
<name>A0A6J5VFD9_PRUAR</name>
<organism evidence="13 14">
    <name type="scientific">Prunus armeniaca</name>
    <name type="common">Apricot</name>
    <name type="synonym">Armeniaca vulgaris</name>
    <dbReference type="NCBI Taxonomy" id="36596"/>
    <lineage>
        <taxon>Eukaryota</taxon>
        <taxon>Viridiplantae</taxon>
        <taxon>Streptophyta</taxon>
        <taxon>Embryophyta</taxon>
        <taxon>Tracheophyta</taxon>
        <taxon>Spermatophyta</taxon>
        <taxon>Magnoliopsida</taxon>
        <taxon>eudicotyledons</taxon>
        <taxon>Gunneridae</taxon>
        <taxon>Pentapetalae</taxon>
        <taxon>rosids</taxon>
        <taxon>fabids</taxon>
        <taxon>Rosales</taxon>
        <taxon>Rosaceae</taxon>
        <taxon>Amygdaloideae</taxon>
        <taxon>Amygdaleae</taxon>
        <taxon>Prunus</taxon>
    </lineage>
</organism>
<dbReference type="PROSITE" id="PS50011">
    <property type="entry name" value="PROTEIN_KINASE_DOM"/>
    <property type="match status" value="1"/>
</dbReference>
<dbReference type="Gene3D" id="3.80.10.10">
    <property type="entry name" value="Ribonuclease Inhibitor"/>
    <property type="match status" value="2"/>
</dbReference>
<keyword evidence="5 11" id="KW-0732">Signal</keyword>
<proteinExistence type="inferred from homology"/>
<protein>
    <recommendedName>
        <fullName evidence="12">Protein kinase domain-containing protein</fullName>
    </recommendedName>
</protein>
<keyword evidence="4 10" id="KW-0812">Transmembrane</keyword>
<dbReference type="GO" id="GO:0005886">
    <property type="term" value="C:plasma membrane"/>
    <property type="evidence" value="ECO:0007669"/>
    <property type="project" value="UniProtKB-SubCell"/>
</dbReference>
<dbReference type="PANTHER" id="PTHR48052">
    <property type="entry name" value="UNNAMED PRODUCT"/>
    <property type="match status" value="1"/>
</dbReference>
<evidence type="ECO:0000256" key="3">
    <source>
        <dbReference type="ARBA" id="ARBA00022475"/>
    </source>
</evidence>
<evidence type="ECO:0000256" key="9">
    <source>
        <dbReference type="ARBA" id="ARBA00023180"/>
    </source>
</evidence>
<evidence type="ECO:0000259" key="12">
    <source>
        <dbReference type="PROSITE" id="PS50011"/>
    </source>
</evidence>
<keyword evidence="3" id="KW-1003">Cell membrane</keyword>
<dbReference type="Gene3D" id="3.30.200.20">
    <property type="entry name" value="Phosphorylase Kinase, domain 1"/>
    <property type="match status" value="1"/>
</dbReference>
<dbReference type="InterPro" id="IPR032675">
    <property type="entry name" value="LRR_dom_sf"/>
</dbReference>
<keyword evidence="7 10" id="KW-0472">Membrane</keyword>
<dbReference type="Gene3D" id="1.10.510.10">
    <property type="entry name" value="Transferase(Phosphotransferase) domain 1"/>
    <property type="match status" value="1"/>
</dbReference>
<feature type="signal peptide" evidence="11">
    <location>
        <begin position="1"/>
        <end position="26"/>
    </location>
</feature>
<evidence type="ECO:0000256" key="10">
    <source>
        <dbReference type="SAM" id="Phobius"/>
    </source>
</evidence>
<evidence type="ECO:0000313" key="14">
    <source>
        <dbReference type="Proteomes" id="UP000507222"/>
    </source>
</evidence>
<dbReference type="InterPro" id="IPR000719">
    <property type="entry name" value="Prot_kinase_dom"/>
</dbReference>
<feature type="domain" description="Protein kinase" evidence="12">
    <location>
        <begin position="421"/>
        <end position="672"/>
    </location>
</feature>
<keyword evidence="8" id="KW-0675">Receptor</keyword>
<keyword evidence="6 10" id="KW-1133">Transmembrane helix</keyword>
<evidence type="ECO:0000256" key="2">
    <source>
        <dbReference type="ARBA" id="ARBA00009592"/>
    </source>
</evidence>
<dbReference type="GO" id="GO:0005524">
    <property type="term" value="F:ATP binding"/>
    <property type="evidence" value="ECO:0007669"/>
    <property type="project" value="InterPro"/>
</dbReference>
<evidence type="ECO:0000256" key="4">
    <source>
        <dbReference type="ARBA" id="ARBA00022692"/>
    </source>
</evidence>
<keyword evidence="9" id="KW-0325">Glycoprotein</keyword>